<dbReference type="AlphaFoldDB" id="M1K519"/>
<name>M1K519_ENCCN</name>
<gene>
    <name evidence="6" type="ORF">ECU01_0360</name>
</gene>
<sequence length="196" mass="23046">MTSVILSTRGASVKIRHLMKDISRLVKVEEEQKWDMGKNYGELRSLMAINECDSMLFFRSTKRSDDLWMGILDGVSVLFRMHNMSTMRDCNFPVNSFKDCGYVLMFSKEFEDIEHLKYTKDVIEHIFRSNETKDKALCFFYLDGVIWVRCYKIGKKLEEIGPRLVLEVLKVLEKCFEGKALYKAEKENFFARKDSN</sequence>
<dbReference type="PANTHER" id="PTHR13634:SF0">
    <property type="entry name" value="RIBOSOME BIOGENESIS PROTEIN BRX1 HOMOLOG"/>
    <property type="match status" value="1"/>
</dbReference>
<evidence type="ECO:0000256" key="3">
    <source>
        <dbReference type="ARBA" id="ARBA00022517"/>
    </source>
</evidence>
<accession>M1K519</accession>
<evidence type="ECO:0000256" key="2">
    <source>
        <dbReference type="ARBA" id="ARBA00006369"/>
    </source>
</evidence>
<dbReference type="VEuPathDB" id="MicrosporidiaDB:ECU01_0360"/>
<dbReference type="GO" id="GO:0006364">
    <property type="term" value="P:rRNA processing"/>
    <property type="evidence" value="ECO:0007669"/>
    <property type="project" value="InterPro"/>
</dbReference>
<evidence type="ECO:0000313" key="6">
    <source>
        <dbReference type="EMBL" id="AGE96083.1"/>
    </source>
</evidence>
<dbReference type="GO" id="GO:0005730">
    <property type="term" value="C:nucleolus"/>
    <property type="evidence" value="ECO:0007669"/>
    <property type="project" value="UniProtKB-SubCell"/>
</dbReference>
<dbReference type="Pfam" id="PF04427">
    <property type="entry name" value="Brix"/>
    <property type="match status" value="1"/>
</dbReference>
<dbReference type="EMBL" id="KC513612">
    <property type="protein sequence ID" value="AGE96083.1"/>
    <property type="molecule type" value="Genomic_DNA"/>
</dbReference>
<dbReference type="VEuPathDB" id="MicrosporidiaDB:AEWQ_010140"/>
<feature type="domain" description="Brix" evidence="5">
    <location>
        <begin position="1"/>
        <end position="177"/>
    </location>
</feature>
<dbReference type="VEuPathDB" id="MicrosporidiaDB:M970_010170"/>
<dbReference type="GO" id="GO:0019843">
    <property type="term" value="F:rRNA binding"/>
    <property type="evidence" value="ECO:0007669"/>
    <property type="project" value="InterPro"/>
</dbReference>
<proteinExistence type="inferred from homology"/>
<dbReference type="PANTHER" id="PTHR13634">
    <property type="entry name" value="RIBOSOME BIOGENESIS PROTEIN BRIX"/>
    <property type="match status" value="1"/>
</dbReference>
<dbReference type="VEuPathDB" id="MicrosporidiaDB:AEWD_010170"/>
<comment type="similarity">
    <text evidence="2">Belongs to the BRX1 family.</text>
</comment>
<dbReference type="GO" id="GO:0000027">
    <property type="term" value="P:ribosomal large subunit assembly"/>
    <property type="evidence" value="ECO:0007669"/>
    <property type="project" value="TreeGrafter"/>
</dbReference>
<dbReference type="VEuPathDB" id="MicrosporidiaDB:AEWR_010170"/>
<evidence type="ECO:0000256" key="1">
    <source>
        <dbReference type="ARBA" id="ARBA00004604"/>
    </source>
</evidence>
<organism evidence="6">
    <name type="scientific">Encephalitozoon cuniculi</name>
    <name type="common">Microsporidian parasite</name>
    <dbReference type="NCBI Taxonomy" id="6035"/>
    <lineage>
        <taxon>Eukaryota</taxon>
        <taxon>Fungi</taxon>
        <taxon>Fungi incertae sedis</taxon>
        <taxon>Microsporidia</taxon>
        <taxon>Unikaryonidae</taxon>
        <taxon>Encephalitozoon</taxon>
    </lineage>
</organism>
<dbReference type="InterPro" id="IPR026532">
    <property type="entry name" value="BRX1"/>
</dbReference>
<reference evidence="6" key="1">
    <citation type="journal article" date="2013" name="Eukaryot. Cell">
        <title>Extremely Reduced Levels of Heterozygosity in the Vertebrate Pathogen Encephalitozoon cuniculi.</title>
        <authorList>
            <person name="Selman M."/>
            <person name="Sak B."/>
            <person name="Kvac M."/>
            <person name="Farinelli L."/>
            <person name="Weiss L.M."/>
            <person name="Corradi N."/>
        </authorList>
    </citation>
    <scope>NUCLEOTIDE SEQUENCE</scope>
</reference>
<keyword evidence="4" id="KW-0539">Nucleus</keyword>
<evidence type="ECO:0000256" key="4">
    <source>
        <dbReference type="ARBA" id="ARBA00023242"/>
    </source>
</evidence>
<dbReference type="SMART" id="SM00879">
    <property type="entry name" value="Brix"/>
    <property type="match status" value="1"/>
</dbReference>
<comment type="subcellular location">
    <subcellularLocation>
        <location evidence="1">Nucleus</location>
        <location evidence="1">Nucleolus</location>
    </subcellularLocation>
</comment>
<dbReference type="InterPro" id="IPR007109">
    <property type="entry name" value="Brix"/>
</dbReference>
<evidence type="ECO:0000259" key="5">
    <source>
        <dbReference type="PROSITE" id="PS50833"/>
    </source>
</evidence>
<keyword evidence="3" id="KW-0690">Ribosome biogenesis</keyword>
<dbReference type="PROSITE" id="PS50833">
    <property type="entry name" value="BRIX"/>
    <property type="match status" value="1"/>
</dbReference>
<protein>
    <recommendedName>
        <fullName evidence="5">Brix domain-containing protein</fullName>
    </recommendedName>
</protein>